<dbReference type="EMBL" id="JAEACU010000003">
    <property type="protein sequence ID" value="KAH7536862.1"/>
    <property type="molecule type" value="Genomic_DNA"/>
</dbReference>
<sequence>MGSGKGDEEANKELKRTGNLSDNRVTIPARSPSGNDLLHQTVHRPSKLLLTLSSHGHDSSTSAEVPVFLELQKKYGCRLYDILDVKMICPTVPANATDSVLKVPEPSNVGGSDVSEDYGVFSSVPETGLPSSLSTLTPTPTAGIFSFGNLPSSL</sequence>
<gene>
    <name evidence="2" type="ORF">FEM48_Zijuj03G0031200</name>
</gene>
<protein>
    <submittedName>
        <fullName evidence="2">Uncharacterized protein</fullName>
    </submittedName>
</protein>
<dbReference type="Proteomes" id="UP000813462">
    <property type="component" value="Unassembled WGS sequence"/>
</dbReference>
<comment type="caution">
    <text evidence="2">The sequence shown here is derived from an EMBL/GenBank/DDBJ whole genome shotgun (WGS) entry which is preliminary data.</text>
</comment>
<evidence type="ECO:0000313" key="3">
    <source>
        <dbReference type="Proteomes" id="UP000813462"/>
    </source>
</evidence>
<feature type="region of interest" description="Disordered" evidence="1">
    <location>
        <begin position="1"/>
        <end position="38"/>
    </location>
</feature>
<evidence type="ECO:0000256" key="1">
    <source>
        <dbReference type="SAM" id="MobiDB-lite"/>
    </source>
</evidence>
<dbReference type="AlphaFoldDB" id="A0A978VMT7"/>
<accession>A0A978VMT7</accession>
<reference evidence="2" key="1">
    <citation type="journal article" date="2021" name="Front. Plant Sci.">
        <title>Chromosome-Scale Genome Assembly for Chinese Sour Jujube and Insights Into Its Genome Evolution and Domestication Signature.</title>
        <authorList>
            <person name="Shen L.-Y."/>
            <person name="Luo H."/>
            <person name="Wang X.-L."/>
            <person name="Wang X.-M."/>
            <person name="Qiu X.-J."/>
            <person name="Liu H."/>
            <person name="Zhou S.-S."/>
            <person name="Jia K.-H."/>
            <person name="Nie S."/>
            <person name="Bao Y.-T."/>
            <person name="Zhang R.-G."/>
            <person name="Yun Q.-Z."/>
            <person name="Chai Y.-H."/>
            <person name="Lu J.-Y."/>
            <person name="Li Y."/>
            <person name="Zhao S.-W."/>
            <person name="Mao J.-F."/>
            <person name="Jia S.-G."/>
            <person name="Mao Y.-M."/>
        </authorList>
    </citation>
    <scope>NUCLEOTIDE SEQUENCE</scope>
    <source>
        <strain evidence="2">AT0</strain>
        <tissue evidence="2">Leaf</tissue>
    </source>
</reference>
<proteinExistence type="predicted"/>
<evidence type="ECO:0000313" key="2">
    <source>
        <dbReference type="EMBL" id="KAH7536862.1"/>
    </source>
</evidence>
<name>A0A978VMT7_ZIZJJ</name>
<organism evidence="2 3">
    <name type="scientific">Ziziphus jujuba var. spinosa</name>
    <dbReference type="NCBI Taxonomy" id="714518"/>
    <lineage>
        <taxon>Eukaryota</taxon>
        <taxon>Viridiplantae</taxon>
        <taxon>Streptophyta</taxon>
        <taxon>Embryophyta</taxon>
        <taxon>Tracheophyta</taxon>
        <taxon>Spermatophyta</taxon>
        <taxon>Magnoliopsida</taxon>
        <taxon>eudicotyledons</taxon>
        <taxon>Gunneridae</taxon>
        <taxon>Pentapetalae</taxon>
        <taxon>rosids</taxon>
        <taxon>fabids</taxon>
        <taxon>Rosales</taxon>
        <taxon>Rhamnaceae</taxon>
        <taxon>Paliureae</taxon>
        <taxon>Ziziphus</taxon>
    </lineage>
</organism>
<feature type="compositionally biased region" description="Basic and acidic residues" evidence="1">
    <location>
        <begin position="1"/>
        <end position="16"/>
    </location>
</feature>